<dbReference type="InterPro" id="IPR001455">
    <property type="entry name" value="TusA-like"/>
</dbReference>
<sequence length="86" mass="9566">MTGGENMSLITDNPDKVLDVRGLTCPMPALEAKLAIKKMTAGQILKVECDYKPAADVTLPQFFKKGGLEFEMERKGESLWVFFVKV</sequence>
<reference evidence="3" key="1">
    <citation type="submission" date="2018-06" db="EMBL/GenBank/DDBJ databases">
        <authorList>
            <person name="Zhirakovskaya E."/>
        </authorList>
    </citation>
    <scope>NUCLEOTIDE SEQUENCE</scope>
</reference>
<gene>
    <name evidence="3" type="ORF">MNBD_NITROSPINAE04-13</name>
</gene>
<evidence type="ECO:0000256" key="1">
    <source>
        <dbReference type="ARBA" id="ARBA00008984"/>
    </source>
</evidence>
<evidence type="ECO:0000259" key="2">
    <source>
        <dbReference type="PROSITE" id="PS01148"/>
    </source>
</evidence>
<name>A0A3B1CAL0_9ZZZZ</name>
<dbReference type="EMBL" id="UOGA01000207">
    <property type="protein sequence ID" value="VAX21693.1"/>
    <property type="molecule type" value="Genomic_DNA"/>
</dbReference>
<proteinExistence type="inferred from homology"/>
<dbReference type="InterPro" id="IPR036868">
    <property type="entry name" value="TusA-like_sf"/>
</dbReference>
<dbReference type="CDD" id="cd00291">
    <property type="entry name" value="SirA_YedF_YeeD"/>
    <property type="match status" value="1"/>
</dbReference>
<protein>
    <recommendedName>
        <fullName evidence="2">UPF0033 domain-containing protein</fullName>
    </recommendedName>
</protein>
<dbReference type="Pfam" id="PF01206">
    <property type="entry name" value="TusA"/>
    <property type="match status" value="1"/>
</dbReference>
<comment type="similarity">
    <text evidence="1">Belongs to the sulfur carrier protein TusA family.</text>
</comment>
<feature type="domain" description="UPF0033" evidence="2">
    <location>
        <begin position="18"/>
        <end position="42"/>
    </location>
</feature>
<evidence type="ECO:0000313" key="3">
    <source>
        <dbReference type="EMBL" id="VAX21693.1"/>
    </source>
</evidence>
<dbReference type="PANTHER" id="PTHR33279">
    <property type="entry name" value="SULFUR CARRIER PROTEIN YEDF-RELATED"/>
    <property type="match status" value="1"/>
</dbReference>
<dbReference type="AlphaFoldDB" id="A0A3B1CAL0"/>
<dbReference type="Gene3D" id="3.30.110.40">
    <property type="entry name" value="TusA-like domain"/>
    <property type="match status" value="1"/>
</dbReference>
<dbReference type="SUPFAM" id="SSF64307">
    <property type="entry name" value="SirA-like"/>
    <property type="match status" value="1"/>
</dbReference>
<accession>A0A3B1CAL0</accession>
<dbReference type="PROSITE" id="PS01148">
    <property type="entry name" value="UPF0033"/>
    <property type="match status" value="1"/>
</dbReference>
<dbReference type="PANTHER" id="PTHR33279:SF6">
    <property type="entry name" value="SULFUR CARRIER PROTEIN YEDF-RELATED"/>
    <property type="match status" value="1"/>
</dbReference>
<organism evidence="3">
    <name type="scientific">hydrothermal vent metagenome</name>
    <dbReference type="NCBI Taxonomy" id="652676"/>
    <lineage>
        <taxon>unclassified sequences</taxon>
        <taxon>metagenomes</taxon>
        <taxon>ecological metagenomes</taxon>
    </lineage>
</organism>